<protein>
    <recommendedName>
        <fullName evidence="11">ABC-2 type transporter domain-containing protein</fullName>
    </recommendedName>
</protein>
<evidence type="ECO:0000259" key="8">
    <source>
        <dbReference type="Pfam" id="PF06422"/>
    </source>
</evidence>
<organism evidence="9 10">
    <name type="scientific">Tetrapyrgos nigripes</name>
    <dbReference type="NCBI Taxonomy" id="182062"/>
    <lineage>
        <taxon>Eukaryota</taxon>
        <taxon>Fungi</taxon>
        <taxon>Dikarya</taxon>
        <taxon>Basidiomycota</taxon>
        <taxon>Agaricomycotina</taxon>
        <taxon>Agaricomycetes</taxon>
        <taxon>Agaricomycetidae</taxon>
        <taxon>Agaricales</taxon>
        <taxon>Marasmiineae</taxon>
        <taxon>Marasmiaceae</taxon>
        <taxon>Tetrapyrgos</taxon>
    </lineage>
</organism>
<reference evidence="9 10" key="1">
    <citation type="journal article" date="2020" name="ISME J.">
        <title>Uncovering the hidden diversity of litter-decomposition mechanisms in mushroom-forming fungi.</title>
        <authorList>
            <person name="Floudas D."/>
            <person name="Bentzer J."/>
            <person name="Ahren D."/>
            <person name="Johansson T."/>
            <person name="Persson P."/>
            <person name="Tunlid A."/>
        </authorList>
    </citation>
    <scope>NUCLEOTIDE SEQUENCE [LARGE SCALE GENOMIC DNA]</scope>
    <source>
        <strain evidence="9 10">CBS 291.85</strain>
    </source>
</reference>
<name>A0A8H5C4G2_9AGAR</name>
<evidence type="ECO:0000256" key="5">
    <source>
        <dbReference type="ARBA" id="ARBA00023136"/>
    </source>
</evidence>
<dbReference type="AlphaFoldDB" id="A0A8H5C4G2"/>
<evidence type="ECO:0000256" key="6">
    <source>
        <dbReference type="SAM" id="Phobius"/>
    </source>
</evidence>
<feature type="transmembrane region" description="Helical" evidence="6">
    <location>
        <begin position="64"/>
        <end position="86"/>
    </location>
</feature>
<keyword evidence="3 6" id="KW-0812">Transmembrane</keyword>
<keyword evidence="5 6" id="KW-0472">Membrane</keyword>
<feature type="domain" description="ABC-2 type transporter transmembrane" evidence="7">
    <location>
        <begin position="124"/>
        <end position="229"/>
    </location>
</feature>
<evidence type="ECO:0008006" key="11">
    <source>
        <dbReference type="Google" id="ProtNLM"/>
    </source>
</evidence>
<dbReference type="OrthoDB" id="245989at2759"/>
<dbReference type="GO" id="GO:0005524">
    <property type="term" value="F:ATP binding"/>
    <property type="evidence" value="ECO:0007669"/>
    <property type="project" value="InterPro"/>
</dbReference>
<feature type="transmembrane region" description="Helical" evidence="6">
    <location>
        <begin position="157"/>
        <end position="179"/>
    </location>
</feature>
<dbReference type="Pfam" id="PF01061">
    <property type="entry name" value="ABC2_membrane"/>
    <property type="match status" value="2"/>
</dbReference>
<dbReference type="GO" id="GO:0140359">
    <property type="term" value="F:ABC-type transporter activity"/>
    <property type="evidence" value="ECO:0007669"/>
    <property type="project" value="InterPro"/>
</dbReference>
<keyword evidence="4 6" id="KW-1133">Transmembrane helix</keyword>
<dbReference type="Proteomes" id="UP000559256">
    <property type="component" value="Unassembled WGS sequence"/>
</dbReference>
<feature type="transmembrane region" description="Helical" evidence="6">
    <location>
        <begin position="122"/>
        <end position="145"/>
    </location>
</feature>
<dbReference type="InterPro" id="IPR013525">
    <property type="entry name" value="ABC2_TM"/>
</dbReference>
<feature type="domain" description="ABC-2 type transporter transmembrane" evidence="7">
    <location>
        <begin position="46"/>
        <end position="116"/>
    </location>
</feature>
<dbReference type="GO" id="GO:0016020">
    <property type="term" value="C:membrane"/>
    <property type="evidence" value="ECO:0007669"/>
    <property type="project" value="UniProtKB-SubCell"/>
</dbReference>
<evidence type="ECO:0000256" key="2">
    <source>
        <dbReference type="ARBA" id="ARBA00022448"/>
    </source>
</evidence>
<evidence type="ECO:0000259" key="7">
    <source>
        <dbReference type="Pfam" id="PF01061"/>
    </source>
</evidence>
<dbReference type="EMBL" id="JAACJM010000286">
    <property type="protein sequence ID" value="KAF5333787.1"/>
    <property type="molecule type" value="Genomic_DNA"/>
</dbReference>
<accession>A0A8H5C4G2</accession>
<evidence type="ECO:0000313" key="10">
    <source>
        <dbReference type="Proteomes" id="UP000559256"/>
    </source>
</evidence>
<gene>
    <name evidence="9" type="ORF">D9758_017179</name>
</gene>
<keyword evidence="2" id="KW-0813">Transport</keyword>
<evidence type="ECO:0000313" key="9">
    <source>
        <dbReference type="EMBL" id="KAF5333787.1"/>
    </source>
</evidence>
<evidence type="ECO:0000256" key="3">
    <source>
        <dbReference type="ARBA" id="ARBA00022692"/>
    </source>
</evidence>
<sequence>MDQLAESKELDQELDVILGNGQKDSNGEGNQGRRLNSGEFASSWYTQMMTLLKRDFQRHWRDPIYLMNKLMLNIIGGVFMGFTFFQAKNTLQGTQNKVFATFMAFILSAPSAIRSTSLSSRLALIAETVFNVIGSSVFFVIWYWIVGLPTDRAGYSYLMMGFTFPFFYTSFVLSLAAMAPSSLIASLLYFGLFTFAVTFTGIIQPYRRLGWWKWMYRVSPFTYLVEGFAGQAVGHAELTCSSVELVPIIPPSGMSCHQYLDPFIQNVGGYLADSSDDSSCLYCAARTTDEFLAANLNVQYSHHWRDLGVVWGYVVFNVAAVFLLTYFFRIRRTGLRGLFGGRDALSND</sequence>
<dbReference type="PANTHER" id="PTHR19241">
    <property type="entry name" value="ATP-BINDING CASSETTE TRANSPORTER"/>
    <property type="match status" value="1"/>
</dbReference>
<keyword evidence="10" id="KW-1185">Reference proteome</keyword>
<feature type="transmembrane region" description="Helical" evidence="6">
    <location>
        <begin position="186"/>
        <end position="206"/>
    </location>
</feature>
<evidence type="ECO:0000256" key="1">
    <source>
        <dbReference type="ARBA" id="ARBA00004141"/>
    </source>
</evidence>
<feature type="transmembrane region" description="Helical" evidence="6">
    <location>
        <begin position="310"/>
        <end position="328"/>
    </location>
</feature>
<dbReference type="Pfam" id="PF06422">
    <property type="entry name" value="PDR_CDR"/>
    <property type="match status" value="1"/>
</dbReference>
<comment type="caution">
    <text evidence="9">The sequence shown here is derived from an EMBL/GenBank/DDBJ whole genome shotgun (WGS) entry which is preliminary data.</text>
</comment>
<evidence type="ECO:0000256" key="4">
    <source>
        <dbReference type="ARBA" id="ARBA00022989"/>
    </source>
</evidence>
<comment type="subcellular location">
    <subcellularLocation>
        <location evidence="1">Membrane</location>
        <topology evidence="1">Multi-pass membrane protein</topology>
    </subcellularLocation>
</comment>
<feature type="domain" description="CDR ABC transporter" evidence="8">
    <location>
        <begin position="289"/>
        <end position="331"/>
    </location>
</feature>
<dbReference type="InterPro" id="IPR010929">
    <property type="entry name" value="PDR_CDR_ABC"/>
</dbReference>
<proteinExistence type="predicted"/>
<feature type="transmembrane region" description="Helical" evidence="6">
    <location>
        <begin position="98"/>
        <end position="115"/>
    </location>
</feature>